<keyword evidence="2" id="KW-0648">Protein biosynthesis</keyword>
<dbReference type="GO" id="GO:0003746">
    <property type="term" value="F:translation elongation factor activity"/>
    <property type="evidence" value="ECO:0007669"/>
    <property type="project" value="UniProtKB-KW"/>
</dbReference>
<dbReference type="InterPro" id="IPR001437">
    <property type="entry name" value="Tscrpt_elong_fac_GreA/B_C"/>
</dbReference>
<evidence type="ECO:0000313" key="2">
    <source>
        <dbReference type="EMBL" id="UQZ85101.1"/>
    </source>
</evidence>
<organism evidence="2 3">
    <name type="scientific">Paenibacillus konkukensis</name>
    <dbReference type="NCBI Taxonomy" id="2020716"/>
    <lineage>
        <taxon>Bacteria</taxon>
        <taxon>Bacillati</taxon>
        <taxon>Bacillota</taxon>
        <taxon>Bacilli</taxon>
        <taxon>Bacillales</taxon>
        <taxon>Paenibacillaceae</taxon>
        <taxon>Paenibacillus</taxon>
    </lineage>
</organism>
<reference evidence="2" key="1">
    <citation type="submission" date="2018-02" db="EMBL/GenBank/DDBJ databases">
        <authorList>
            <person name="Kim S.-K."/>
            <person name="Jung H.-I."/>
            <person name="Lee S.-W."/>
        </authorList>
    </citation>
    <scope>NUCLEOTIDE SEQUENCE</scope>
    <source>
        <strain evidence="2">SK3146</strain>
    </source>
</reference>
<accession>A0ABY4RRG3</accession>
<proteinExistence type="predicted"/>
<dbReference type="SUPFAM" id="SSF54534">
    <property type="entry name" value="FKBP-like"/>
    <property type="match status" value="1"/>
</dbReference>
<gene>
    <name evidence="2" type="primary">greA_2</name>
    <name evidence="2" type="ORF">SK3146_04384</name>
</gene>
<dbReference type="Gene3D" id="3.10.50.30">
    <property type="entry name" value="Transcription elongation factor, GreA/GreB, C-terminal domain"/>
    <property type="match status" value="1"/>
</dbReference>
<sequence length="149" mass="17223">MNHSLLSSARAQLINQLVYFDEERFQFLDQYFADEKEKKRGEQFVEDYTRTLEHIIAHFEEETLHSVALIGSRIATLEDTDEESFTIVFPHQADPDRNQISFLAPYAFQLLLAARDENRAVSTPIGSSSVQVRNVEYVNMGEPFHKRGL</sequence>
<feature type="domain" description="Transcription elongation factor GreA/GreB C-terminal" evidence="1">
    <location>
        <begin position="70"/>
        <end position="137"/>
    </location>
</feature>
<dbReference type="EMBL" id="CP027059">
    <property type="protein sequence ID" value="UQZ85101.1"/>
    <property type="molecule type" value="Genomic_DNA"/>
</dbReference>
<dbReference type="RefSeq" id="WP_249860774.1">
    <property type="nucleotide sequence ID" value="NZ_CP027059.1"/>
</dbReference>
<dbReference type="InterPro" id="IPR036953">
    <property type="entry name" value="GreA/GreB_C_sf"/>
</dbReference>
<keyword evidence="3" id="KW-1185">Reference proteome</keyword>
<reference evidence="2" key="2">
    <citation type="journal article" date="2021" name="J Anim Sci Technol">
        <title>Complete genome sequence of Paenibacillus konkukensis sp. nov. SK3146 as a potential probiotic strain.</title>
        <authorList>
            <person name="Jung H.I."/>
            <person name="Park S."/>
            <person name="Niu K.M."/>
            <person name="Lee S.W."/>
            <person name="Kothari D."/>
            <person name="Yi K.J."/>
            <person name="Kim S.K."/>
        </authorList>
    </citation>
    <scope>NUCLEOTIDE SEQUENCE</scope>
    <source>
        <strain evidence="2">SK3146</strain>
    </source>
</reference>
<protein>
    <submittedName>
        <fullName evidence="2">Transcription elongation factor GreA</fullName>
    </submittedName>
</protein>
<name>A0ABY4RRG3_9BACL</name>
<dbReference type="Proteomes" id="UP001057134">
    <property type="component" value="Chromosome"/>
</dbReference>
<dbReference type="Pfam" id="PF01272">
    <property type="entry name" value="GreA_GreB"/>
    <property type="match status" value="1"/>
</dbReference>
<evidence type="ECO:0000313" key="3">
    <source>
        <dbReference type="Proteomes" id="UP001057134"/>
    </source>
</evidence>
<keyword evidence="2" id="KW-0251">Elongation factor</keyword>
<evidence type="ECO:0000259" key="1">
    <source>
        <dbReference type="Pfam" id="PF01272"/>
    </source>
</evidence>